<proteinExistence type="predicted"/>
<accession>A0A5B2VH35</accession>
<keyword evidence="1" id="KW-0732">Signal</keyword>
<evidence type="ECO:0000313" key="2">
    <source>
        <dbReference type="EMBL" id="KAA2237487.1"/>
    </source>
</evidence>
<feature type="signal peptide" evidence="1">
    <location>
        <begin position="1"/>
        <end position="18"/>
    </location>
</feature>
<gene>
    <name evidence="2" type="ORF">F0L46_10890</name>
</gene>
<dbReference type="OrthoDB" id="5801444at2"/>
<comment type="caution">
    <text evidence="2">The sequence shown here is derived from an EMBL/GenBank/DDBJ whole genome shotgun (WGS) entry which is preliminary data.</text>
</comment>
<dbReference type="RefSeq" id="WP_149817336.1">
    <property type="nucleotide sequence ID" value="NZ_VUOA01000019.1"/>
</dbReference>
<dbReference type="Proteomes" id="UP000323142">
    <property type="component" value="Unassembled WGS sequence"/>
</dbReference>
<protein>
    <submittedName>
        <fullName evidence="2">Uncharacterized protein</fullName>
    </submittedName>
</protein>
<sequence>MRRLAFALAMLLAAPALAQAPASTPAPTPADLLFERSHWKEAAPGTAISYRYARTTGAPDVFGPPFEDTIRLRLQPSTDEAARTVAVDFFSGPRRRAAGPFEDIQSNPVVLIFLEHHLETIAKVLKANPRYLKNAIRASMRDRAEVTAVTTSVGGREVPAWRVEVKPFLDDAMKERMRGLEKLTYRFVVSDAVPGALVSAKASAATPEGAMLLEEALTYDASAG</sequence>
<reference evidence="2 3" key="1">
    <citation type="submission" date="2019-09" db="EMBL/GenBank/DDBJ databases">
        <title>Salinarimonas rosea gen. nov., sp. nov., a new member of the a-2 subgroup of the Proteobacteria.</title>
        <authorList>
            <person name="Liu J."/>
        </authorList>
    </citation>
    <scope>NUCLEOTIDE SEQUENCE [LARGE SCALE GENOMIC DNA]</scope>
    <source>
        <strain evidence="2 3">BN140002</strain>
    </source>
</reference>
<feature type="chain" id="PRO_5022988983" evidence="1">
    <location>
        <begin position="19"/>
        <end position="224"/>
    </location>
</feature>
<keyword evidence="3" id="KW-1185">Reference proteome</keyword>
<name>A0A5B2VH35_9HYPH</name>
<dbReference type="EMBL" id="VUOA01000019">
    <property type="protein sequence ID" value="KAA2237487.1"/>
    <property type="molecule type" value="Genomic_DNA"/>
</dbReference>
<reference evidence="2 3" key="2">
    <citation type="submission" date="2019-09" db="EMBL/GenBank/DDBJ databases">
        <authorList>
            <person name="Jin C."/>
        </authorList>
    </citation>
    <scope>NUCLEOTIDE SEQUENCE [LARGE SCALE GENOMIC DNA]</scope>
    <source>
        <strain evidence="2 3">BN140002</strain>
    </source>
</reference>
<evidence type="ECO:0000313" key="3">
    <source>
        <dbReference type="Proteomes" id="UP000323142"/>
    </source>
</evidence>
<organism evidence="2 3">
    <name type="scientific">Salinarimonas soli</name>
    <dbReference type="NCBI Taxonomy" id="1638099"/>
    <lineage>
        <taxon>Bacteria</taxon>
        <taxon>Pseudomonadati</taxon>
        <taxon>Pseudomonadota</taxon>
        <taxon>Alphaproteobacteria</taxon>
        <taxon>Hyphomicrobiales</taxon>
        <taxon>Salinarimonadaceae</taxon>
        <taxon>Salinarimonas</taxon>
    </lineage>
</organism>
<evidence type="ECO:0000256" key="1">
    <source>
        <dbReference type="SAM" id="SignalP"/>
    </source>
</evidence>
<dbReference type="AlphaFoldDB" id="A0A5B2VH35"/>